<evidence type="ECO:0000256" key="2">
    <source>
        <dbReference type="ARBA" id="ARBA00023125"/>
    </source>
</evidence>
<dbReference type="Gene3D" id="1.10.10.10">
    <property type="entry name" value="Winged helix-like DNA-binding domain superfamily/Winged helix DNA-binding domain"/>
    <property type="match status" value="1"/>
</dbReference>
<name>A0ABQ2B100_9MICC</name>
<feature type="domain" description="HTH crp-type" evidence="6">
    <location>
        <begin position="182"/>
        <end position="254"/>
    </location>
</feature>
<dbReference type="SMART" id="SM00419">
    <property type="entry name" value="HTH_CRP"/>
    <property type="match status" value="1"/>
</dbReference>
<comment type="caution">
    <text evidence="7">The sequence shown here is derived from an EMBL/GenBank/DDBJ whole genome shotgun (WGS) entry which is preliminary data.</text>
</comment>
<dbReference type="PROSITE" id="PS50042">
    <property type="entry name" value="CNMP_BINDING_3"/>
    <property type="match status" value="1"/>
</dbReference>
<dbReference type="InterPro" id="IPR000595">
    <property type="entry name" value="cNMP-bd_dom"/>
</dbReference>
<feature type="region of interest" description="Disordered" evidence="4">
    <location>
        <begin position="13"/>
        <end position="32"/>
    </location>
</feature>
<dbReference type="InterPro" id="IPR036388">
    <property type="entry name" value="WH-like_DNA-bd_sf"/>
</dbReference>
<evidence type="ECO:0000313" key="8">
    <source>
        <dbReference type="Proteomes" id="UP000643279"/>
    </source>
</evidence>
<gene>
    <name evidence="7" type="ORF">GCM10007170_43500</name>
</gene>
<dbReference type="InterPro" id="IPR036390">
    <property type="entry name" value="WH_DNA-bd_sf"/>
</dbReference>
<dbReference type="Gene3D" id="2.60.120.10">
    <property type="entry name" value="Jelly Rolls"/>
    <property type="match status" value="1"/>
</dbReference>
<evidence type="ECO:0000256" key="3">
    <source>
        <dbReference type="ARBA" id="ARBA00023163"/>
    </source>
</evidence>
<evidence type="ECO:0000256" key="4">
    <source>
        <dbReference type="SAM" id="MobiDB-lite"/>
    </source>
</evidence>
<dbReference type="SUPFAM" id="SSF51206">
    <property type="entry name" value="cAMP-binding domain-like"/>
    <property type="match status" value="1"/>
</dbReference>
<dbReference type="Pfam" id="PF13545">
    <property type="entry name" value="HTH_Crp_2"/>
    <property type="match status" value="1"/>
</dbReference>
<dbReference type="InterPro" id="IPR012318">
    <property type="entry name" value="HTH_CRP"/>
</dbReference>
<keyword evidence="2" id="KW-0238">DNA-binding</keyword>
<evidence type="ECO:0000259" key="6">
    <source>
        <dbReference type="PROSITE" id="PS51063"/>
    </source>
</evidence>
<dbReference type="EMBL" id="BMFW01000043">
    <property type="protein sequence ID" value="GGI02239.1"/>
    <property type="molecule type" value="Genomic_DNA"/>
</dbReference>
<dbReference type="PANTHER" id="PTHR24567:SF74">
    <property type="entry name" value="HTH-TYPE TRANSCRIPTIONAL REGULATOR ARCR"/>
    <property type="match status" value="1"/>
</dbReference>
<keyword evidence="1" id="KW-0805">Transcription regulation</keyword>
<proteinExistence type="predicted"/>
<dbReference type="SMART" id="SM00100">
    <property type="entry name" value="cNMP"/>
    <property type="match status" value="1"/>
</dbReference>
<evidence type="ECO:0000313" key="7">
    <source>
        <dbReference type="EMBL" id="GGI02239.1"/>
    </source>
</evidence>
<feature type="domain" description="Cyclic nucleotide-binding" evidence="5">
    <location>
        <begin position="48"/>
        <end position="150"/>
    </location>
</feature>
<dbReference type="SUPFAM" id="SSF46785">
    <property type="entry name" value="Winged helix' DNA-binding domain"/>
    <property type="match status" value="1"/>
</dbReference>
<evidence type="ECO:0000256" key="1">
    <source>
        <dbReference type="ARBA" id="ARBA00023015"/>
    </source>
</evidence>
<dbReference type="Proteomes" id="UP000643279">
    <property type="component" value="Unassembled WGS sequence"/>
</dbReference>
<dbReference type="InterPro" id="IPR014710">
    <property type="entry name" value="RmlC-like_jellyroll"/>
</dbReference>
<dbReference type="CDD" id="cd00038">
    <property type="entry name" value="CAP_ED"/>
    <property type="match status" value="1"/>
</dbReference>
<dbReference type="PROSITE" id="PS51063">
    <property type="entry name" value="HTH_CRP_2"/>
    <property type="match status" value="1"/>
</dbReference>
<protein>
    <submittedName>
        <fullName evidence="7">Cyclic nucleotide-binding protein</fullName>
    </submittedName>
</protein>
<keyword evidence="8" id="KW-1185">Reference proteome</keyword>
<accession>A0ABQ2B100</accession>
<reference evidence="8" key="1">
    <citation type="journal article" date="2019" name="Int. J. Syst. Evol. Microbiol.">
        <title>The Global Catalogue of Microorganisms (GCM) 10K type strain sequencing project: providing services to taxonomists for standard genome sequencing and annotation.</title>
        <authorList>
            <consortium name="The Broad Institute Genomics Platform"/>
            <consortium name="The Broad Institute Genome Sequencing Center for Infectious Disease"/>
            <person name="Wu L."/>
            <person name="Ma J."/>
        </authorList>
    </citation>
    <scope>NUCLEOTIDE SEQUENCE [LARGE SCALE GENOMIC DNA]</scope>
    <source>
        <strain evidence="8">CGMCC 1.12778</strain>
    </source>
</reference>
<organism evidence="7 8">
    <name type="scientific">Arthrobacter liuii</name>
    <dbReference type="NCBI Taxonomy" id="1476996"/>
    <lineage>
        <taxon>Bacteria</taxon>
        <taxon>Bacillati</taxon>
        <taxon>Actinomycetota</taxon>
        <taxon>Actinomycetes</taxon>
        <taxon>Micrococcales</taxon>
        <taxon>Micrococcaceae</taxon>
        <taxon>Arthrobacter</taxon>
    </lineage>
</organism>
<dbReference type="InterPro" id="IPR050397">
    <property type="entry name" value="Env_Response_Regulators"/>
</dbReference>
<sequence length="264" mass="28949">MNEDCGEDMAVALTGSRRPWSPDQREGAPLRPGFGSSNGFSCLNEVDLFADLTAAEIQTMDQMAPARMFHRGELVFSQAQPVTALFILKTGRVRIFRVAEDGKALTMAILEPGAVFGEMTLLGQQMYDNYAEAIEDSAICRLDSIDVEHFLLSDPRVAIRVSRLLGEQVARLEERLTDLALRPLTARVASTLLNLAEAAPTGRFSHGRHIRLTHEQIAGLLGATREATSRILADMSARGIIRQGRGRISLQDTAALRTMARSTQ</sequence>
<dbReference type="PANTHER" id="PTHR24567">
    <property type="entry name" value="CRP FAMILY TRANSCRIPTIONAL REGULATORY PROTEIN"/>
    <property type="match status" value="1"/>
</dbReference>
<evidence type="ECO:0000259" key="5">
    <source>
        <dbReference type="PROSITE" id="PS50042"/>
    </source>
</evidence>
<dbReference type="InterPro" id="IPR018490">
    <property type="entry name" value="cNMP-bd_dom_sf"/>
</dbReference>
<keyword evidence="3" id="KW-0804">Transcription</keyword>
<dbReference type="Pfam" id="PF00027">
    <property type="entry name" value="cNMP_binding"/>
    <property type="match status" value="1"/>
</dbReference>
<dbReference type="PRINTS" id="PR00034">
    <property type="entry name" value="HTHCRP"/>
</dbReference>